<protein>
    <recommendedName>
        <fullName evidence="3">WXG100 family type VII secretion target</fullName>
    </recommendedName>
</protein>
<dbReference type="SUPFAM" id="SSF140453">
    <property type="entry name" value="EsxAB dimer-like"/>
    <property type="match status" value="1"/>
</dbReference>
<accession>A0A8J3K6Z3</accession>
<keyword evidence="2" id="KW-1185">Reference proteome</keyword>
<evidence type="ECO:0000313" key="1">
    <source>
        <dbReference type="EMBL" id="GIF94306.1"/>
    </source>
</evidence>
<reference evidence="1 2" key="1">
    <citation type="submission" date="2021-01" db="EMBL/GenBank/DDBJ databases">
        <title>Whole genome shotgun sequence of Catellatospora chokoriensis NBRC 107358.</title>
        <authorList>
            <person name="Komaki H."/>
            <person name="Tamura T."/>
        </authorList>
    </citation>
    <scope>NUCLEOTIDE SEQUENCE [LARGE SCALE GENOMIC DNA]</scope>
    <source>
        <strain evidence="1 2">NBRC 107358</strain>
    </source>
</reference>
<proteinExistence type="predicted"/>
<dbReference type="InterPro" id="IPR010310">
    <property type="entry name" value="T7SS_ESAT-6-like"/>
</dbReference>
<dbReference type="Proteomes" id="UP000619293">
    <property type="component" value="Unassembled WGS sequence"/>
</dbReference>
<dbReference type="InterPro" id="IPR036689">
    <property type="entry name" value="ESAT-6-like_sf"/>
</dbReference>
<dbReference type="AlphaFoldDB" id="A0A8J3K6Z3"/>
<gene>
    <name evidence="1" type="ORF">Cch02nite_77500</name>
</gene>
<name>A0A8J3K6Z3_9ACTN</name>
<organism evidence="1 2">
    <name type="scientific">Catellatospora chokoriensis</name>
    <dbReference type="NCBI Taxonomy" id="310353"/>
    <lineage>
        <taxon>Bacteria</taxon>
        <taxon>Bacillati</taxon>
        <taxon>Actinomycetota</taxon>
        <taxon>Actinomycetes</taxon>
        <taxon>Micromonosporales</taxon>
        <taxon>Micromonosporaceae</taxon>
        <taxon>Catellatospora</taxon>
    </lineage>
</organism>
<dbReference type="Gene3D" id="1.10.287.1060">
    <property type="entry name" value="ESAT-6-like"/>
    <property type="match status" value="1"/>
</dbReference>
<comment type="caution">
    <text evidence="1">The sequence shown here is derived from an EMBL/GenBank/DDBJ whole genome shotgun (WGS) entry which is preliminary data.</text>
</comment>
<dbReference type="Pfam" id="PF06013">
    <property type="entry name" value="WXG100"/>
    <property type="match status" value="1"/>
</dbReference>
<evidence type="ECO:0000313" key="2">
    <source>
        <dbReference type="Proteomes" id="UP000619293"/>
    </source>
</evidence>
<dbReference type="EMBL" id="BONG01000090">
    <property type="protein sequence ID" value="GIF94306.1"/>
    <property type="molecule type" value="Genomic_DNA"/>
</dbReference>
<evidence type="ECO:0008006" key="3">
    <source>
        <dbReference type="Google" id="ProtNLM"/>
    </source>
</evidence>
<sequence>MDMANTLDIPVAELRAALQQFRELEQEAEQVRNAVDGGVRGIGNSWYGQARTAYNAEIDNWLADYQRMVAQPMTQLTNWFQQMIVIMEDVEAQNS</sequence>